<protein>
    <submittedName>
        <fullName evidence="1">Uncharacterized protein</fullName>
    </submittedName>
</protein>
<accession>A0ACC1L3Z0</accession>
<feature type="non-terminal residue" evidence="1">
    <location>
        <position position="1"/>
    </location>
</feature>
<gene>
    <name evidence="1" type="ORF">H4S07_005177</name>
</gene>
<evidence type="ECO:0000313" key="2">
    <source>
        <dbReference type="Proteomes" id="UP001140096"/>
    </source>
</evidence>
<sequence length="91" mass="10431">CLLQALSTSVGLVFLLTGNVLQFNMADRSKLFLYEDTHIFYKDERGNKWHFDLSQGPAMLVCDSTIAIERFLSCLEHAQKVLANWNLPVRK</sequence>
<organism evidence="1 2">
    <name type="scientific">Coemansia furcata</name>
    <dbReference type="NCBI Taxonomy" id="417177"/>
    <lineage>
        <taxon>Eukaryota</taxon>
        <taxon>Fungi</taxon>
        <taxon>Fungi incertae sedis</taxon>
        <taxon>Zoopagomycota</taxon>
        <taxon>Kickxellomycotina</taxon>
        <taxon>Kickxellomycetes</taxon>
        <taxon>Kickxellales</taxon>
        <taxon>Kickxellaceae</taxon>
        <taxon>Coemansia</taxon>
    </lineage>
</organism>
<reference evidence="1" key="1">
    <citation type="submission" date="2022-07" db="EMBL/GenBank/DDBJ databases">
        <title>Phylogenomic reconstructions and comparative analyses of Kickxellomycotina fungi.</title>
        <authorList>
            <person name="Reynolds N.K."/>
            <person name="Stajich J.E."/>
            <person name="Barry K."/>
            <person name="Grigoriev I.V."/>
            <person name="Crous P."/>
            <person name="Smith M.E."/>
        </authorList>
    </citation>
    <scope>NUCLEOTIDE SEQUENCE</scope>
    <source>
        <strain evidence="1">CBS 102833</strain>
    </source>
</reference>
<comment type="caution">
    <text evidence="1">The sequence shown here is derived from an EMBL/GenBank/DDBJ whole genome shotgun (WGS) entry which is preliminary data.</text>
</comment>
<keyword evidence="2" id="KW-1185">Reference proteome</keyword>
<proteinExistence type="predicted"/>
<evidence type="ECO:0000313" key="1">
    <source>
        <dbReference type="EMBL" id="KAJ2800444.1"/>
    </source>
</evidence>
<dbReference type="Proteomes" id="UP001140096">
    <property type="component" value="Unassembled WGS sequence"/>
</dbReference>
<dbReference type="EMBL" id="JANBUP010002413">
    <property type="protein sequence ID" value="KAJ2800444.1"/>
    <property type="molecule type" value="Genomic_DNA"/>
</dbReference>
<name>A0ACC1L3Z0_9FUNG</name>